<dbReference type="CDD" id="cd15457">
    <property type="entry name" value="NADAR"/>
    <property type="match status" value="1"/>
</dbReference>
<feature type="region of interest" description="Disordered" evidence="1">
    <location>
        <begin position="1"/>
        <end position="96"/>
    </location>
</feature>
<dbReference type="SUPFAM" id="SSF143990">
    <property type="entry name" value="YbiA-like"/>
    <property type="match status" value="1"/>
</dbReference>
<feature type="domain" description="NADAR" evidence="2">
    <location>
        <begin position="411"/>
        <end position="557"/>
    </location>
</feature>
<evidence type="ECO:0000256" key="1">
    <source>
        <dbReference type="SAM" id="MobiDB-lite"/>
    </source>
</evidence>
<comment type="caution">
    <text evidence="3">The sequence shown here is derived from an EMBL/GenBank/DDBJ whole genome shotgun (WGS) entry which is preliminary data.</text>
</comment>
<dbReference type="EMBL" id="WTPW01000100">
    <property type="protein sequence ID" value="KAF0548105.1"/>
    <property type="molecule type" value="Genomic_DNA"/>
</dbReference>
<dbReference type="Gene3D" id="1.10.357.40">
    <property type="entry name" value="YbiA-like"/>
    <property type="match status" value="1"/>
</dbReference>
<proteinExistence type="predicted"/>
<organism evidence="3 4">
    <name type="scientific">Gigaspora margarita</name>
    <dbReference type="NCBI Taxonomy" id="4874"/>
    <lineage>
        <taxon>Eukaryota</taxon>
        <taxon>Fungi</taxon>
        <taxon>Fungi incertae sedis</taxon>
        <taxon>Mucoromycota</taxon>
        <taxon>Glomeromycotina</taxon>
        <taxon>Glomeromycetes</taxon>
        <taxon>Diversisporales</taxon>
        <taxon>Gigasporaceae</taxon>
        <taxon>Gigaspora</taxon>
    </lineage>
</organism>
<reference evidence="3 4" key="1">
    <citation type="journal article" date="2019" name="Environ. Microbiol.">
        <title>At the nexus of three kingdoms: the genome of the mycorrhizal fungus Gigaspora margarita provides insights into plant, endobacterial and fungal interactions.</title>
        <authorList>
            <person name="Venice F."/>
            <person name="Ghignone S."/>
            <person name="Salvioli di Fossalunga A."/>
            <person name="Amselem J."/>
            <person name="Novero M."/>
            <person name="Xianan X."/>
            <person name="Sedzielewska Toro K."/>
            <person name="Morin E."/>
            <person name="Lipzen A."/>
            <person name="Grigoriev I.V."/>
            <person name="Henrissat B."/>
            <person name="Martin F.M."/>
            <person name="Bonfante P."/>
        </authorList>
    </citation>
    <scope>NUCLEOTIDE SEQUENCE [LARGE SCALE GENOMIC DNA]</scope>
    <source>
        <strain evidence="3 4">BEG34</strain>
    </source>
</reference>
<dbReference type="NCBIfam" id="TIGR02464">
    <property type="entry name" value="ribofla_fusion"/>
    <property type="match status" value="1"/>
</dbReference>
<feature type="compositionally biased region" description="Basic and acidic residues" evidence="1">
    <location>
        <begin position="65"/>
        <end position="76"/>
    </location>
</feature>
<dbReference type="Proteomes" id="UP000439903">
    <property type="component" value="Unassembled WGS sequence"/>
</dbReference>
<dbReference type="OrthoDB" id="206452at2759"/>
<feature type="compositionally biased region" description="Polar residues" evidence="1">
    <location>
        <begin position="77"/>
        <end position="86"/>
    </location>
</feature>
<protein>
    <submittedName>
        <fullName evidence="3">DUF1768 domain-containing protein</fullName>
    </submittedName>
</protein>
<evidence type="ECO:0000313" key="4">
    <source>
        <dbReference type="Proteomes" id="UP000439903"/>
    </source>
</evidence>
<evidence type="ECO:0000259" key="2">
    <source>
        <dbReference type="Pfam" id="PF08719"/>
    </source>
</evidence>
<gene>
    <name evidence="3" type="ORF">F8M41_026484</name>
</gene>
<dbReference type="InterPro" id="IPR012816">
    <property type="entry name" value="NADAR"/>
</dbReference>
<dbReference type="InterPro" id="IPR037238">
    <property type="entry name" value="YbiA-like_sf"/>
</dbReference>
<sequence length="588" mass="69253">MSSIFTSNPFEVLANYSEEDQQSEESDTKIEIPKVTVCTKRSKPDDENDENLESYPKKQSKRNRKNDTERNTRDNNEINNPILTNSPIPPAPADTTLTILPSQENYKQIEDNLKFSMGQRHSFFGDSFNHFVRFKNSISLIVKRCHRVYEFVTKGSDAPVYPFENADDNDIYSCHNNICRSCTLLDRCDKKIICYPEKPLTPEPSKENKIMSRRYKQTFNRNFEEQLDPSDLLKSYNNLRSDYINNTIPLNEFTFSGPIQSLALLISFGGSKIEYPVEEFHKFGFHPIFKSFAKYTNIEVLRKFVLKCAINCWANAWKIIIVILSNSNINIGYISCFVKELRNMCDRLVLDIIVVHTFLGCVSNEKEKLSIEKSGTSAVIYRHSNYDIYLLQELLNYFVQSIRTSYNDRIYFYNKDEPYYEFTNFFRSPVKIDDLDWPTTENYFQAQKFHKHSLRETIRNAWSAREAFVIARRNNYLKRCDWEYEDPQKGIFKERVMQKALFAKFRQHENLKYKLLSTSTALLYEHTENDKYWGDGGKFGKGLNRLGYFLMEVRNQLMKDEIGLLADEYIGHNEKWIVYELRELDNFG</sequence>
<accession>A0A8H4AZU6</accession>
<evidence type="ECO:0000313" key="3">
    <source>
        <dbReference type="EMBL" id="KAF0548105.1"/>
    </source>
</evidence>
<name>A0A8H4AZU6_GIGMA</name>
<keyword evidence="4" id="KW-1185">Reference proteome</keyword>
<dbReference type="Pfam" id="PF08719">
    <property type="entry name" value="NADAR"/>
    <property type="match status" value="1"/>
</dbReference>
<dbReference type="AlphaFoldDB" id="A0A8H4AZU6"/>